<dbReference type="RefSeq" id="WP_270687563.1">
    <property type="nucleotide sequence ID" value="NZ_JAQFWQ010000060.1"/>
</dbReference>
<dbReference type="Proteomes" id="UP001527866">
    <property type="component" value="Unassembled WGS sequence"/>
</dbReference>
<sequence length="108" mass="11647">MRPWDLTRRGCDARADLGGRKEPAGGAHASFASPEKAEALAGSSSGTILPFSFHPDLEPVVDPRVLAHPGINFNAARLDRSLALDIRDHRAHLDRTGARIHHVAARAE</sequence>
<dbReference type="Pfam" id="PF04073">
    <property type="entry name" value="tRNA_edit"/>
    <property type="match status" value="1"/>
</dbReference>
<feature type="region of interest" description="Disordered" evidence="1">
    <location>
        <begin position="1"/>
        <end position="39"/>
    </location>
</feature>
<accession>A0ABT4U7B6</accession>
<reference evidence="3 4" key="1">
    <citation type="submission" date="2023-01" db="EMBL/GenBank/DDBJ databases">
        <title>Draft genome sequence of Nocardiopsis sp. RSe5-2 isolated from halophytes.</title>
        <authorList>
            <person name="Duangmal K."/>
            <person name="Chantavorakit T."/>
        </authorList>
    </citation>
    <scope>NUCLEOTIDE SEQUENCE [LARGE SCALE GENOMIC DNA]</scope>
    <source>
        <strain evidence="3 4">RSe5-2</strain>
    </source>
</reference>
<dbReference type="SUPFAM" id="SSF55826">
    <property type="entry name" value="YbaK/ProRS associated domain"/>
    <property type="match status" value="1"/>
</dbReference>
<protein>
    <recommendedName>
        <fullName evidence="2">YbaK/aminoacyl-tRNA synthetase-associated domain-containing protein</fullName>
    </recommendedName>
</protein>
<evidence type="ECO:0000313" key="4">
    <source>
        <dbReference type="Proteomes" id="UP001527866"/>
    </source>
</evidence>
<evidence type="ECO:0000259" key="2">
    <source>
        <dbReference type="Pfam" id="PF04073"/>
    </source>
</evidence>
<gene>
    <name evidence="3" type="ORF">O4J56_19545</name>
</gene>
<name>A0ABT4U7B6_9ACTN</name>
<feature type="compositionally biased region" description="Basic and acidic residues" evidence="1">
    <location>
        <begin position="1"/>
        <end position="23"/>
    </location>
</feature>
<proteinExistence type="predicted"/>
<comment type="caution">
    <text evidence="3">The sequence shown here is derived from an EMBL/GenBank/DDBJ whole genome shotgun (WGS) entry which is preliminary data.</text>
</comment>
<dbReference type="InterPro" id="IPR007214">
    <property type="entry name" value="YbaK/aa-tRNA-synth-assoc-dom"/>
</dbReference>
<evidence type="ECO:0000313" key="3">
    <source>
        <dbReference type="EMBL" id="MDA2812849.1"/>
    </source>
</evidence>
<dbReference type="EMBL" id="JAQFWQ010000060">
    <property type="protein sequence ID" value="MDA2812849.1"/>
    <property type="molecule type" value="Genomic_DNA"/>
</dbReference>
<dbReference type="InterPro" id="IPR036754">
    <property type="entry name" value="YbaK/aa-tRNA-synt-asso_dom_sf"/>
</dbReference>
<evidence type="ECO:0000256" key="1">
    <source>
        <dbReference type="SAM" id="MobiDB-lite"/>
    </source>
</evidence>
<organism evidence="3 4">
    <name type="scientific">Nocardiopsis endophytica</name>
    <dbReference type="NCBI Taxonomy" id="3018445"/>
    <lineage>
        <taxon>Bacteria</taxon>
        <taxon>Bacillati</taxon>
        <taxon>Actinomycetota</taxon>
        <taxon>Actinomycetes</taxon>
        <taxon>Streptosporangiales</taxon>
        <taxon>Nocardiopsidaceae</taxon>
        <taxon>Nocardiopsis</taxon>
    </lineage>
</organism>
<keyword evidence="4" id="KW-1185">Reference proteome</keyword>
<feature type="domain" description="YbaK/aminoacyl-tRNA synthetase-associated" evidence="2">
    <location>
        <begin position="12"/>
        <end position="88"/>
    </location>
</feature>
<dbReference type="Gene3D" id="3.90.960.10">
    <property type="entry name" value="YbaK/aminoacyl-tRNA synthetase-associated domain"/>
    <property type="match status" value="1"/>
</dbReference>